<dbReference type="EnsemblMetazoa" id="BGLB012182-RB">
    <property type="protein sequence ID" value="BGLB012182-PB"/>
    <property type="gene ID" value="BGLB012182"/>
</dbReference>
<evidence type="ECO:0000256" key="5">
    <source>
        <dbReference type="ARBA" id="ARBA00022840"/>
    </source>
</evidence>
<dbReference type="GO" id="GO:0005524">
    <property type="term" value="F:ATP binding"/>
    <property type="evidence" value="ECO:0007669"/>
    <property type="project" value="UniProtKB-KW"/>
</dbReference>
<feature type="domain" description="Helicase ATP-binding" evidence="7">
    <location>
        <begin position="157"/>
        <end position="350"/>
    </location>
</feature>
<dbReference type="SUPFAM" id="SSF52540">
    <property type="entry name" value="P-loop containing nucleoside triphosphate hydrolases"/>
    <property type="match status" value="1"/>
</dbReference>
<dbReference type="PROSITE" id="PS51195">
    <property type="entry name" value="Q_MOTIF"/>
    <property type="match status" value="1"/>
</dbReference>
<dbReference type="SMART" id="SM00490">
    <property type="entry name" value="HELICc"/>
    <property type="match status" value="1"/>
</dbReference>
<dbReference type="OrthoDB" id="10256233at2759"/>
<dbReference type="Gene3D" id="3.40.50.300">
    <property type="entry name" value="P-loop containing nucleotide triphosphate hydrolases"/>
    <property type="match status" value="2"/>
</dbReference>
<evidence type="ECO:0000256" key="6">
    <source>
        <dbReference type="PROSITE-ProRule" id="PRU00552"/>
    </source>
</evidence>
<evidence type="ECO:0000256" key="1">
    <source>
        <dbReference type="ARBA" id="ARBA00012552"/>
    </source>
</evidence>
<dbReference type="AlphaFoldDB" id="A0A2C9K2V6"/>
<keyword evidence="2" id="KW-0547">Nucleotide-binding</keyword>
<dbReference type="InterPro" id="IPR001650">
    <property type="entry name" value="Helicase_C-like"/>
</dbReference>
<dbReference type="Pfam" id="PF00271">
    <property type="entry name" value="Helicase_C"/>
    <property type="match status" value="1"/>
</dbReference>
<dbReference type="GO" id="GO:0003724">
    <property type="term" value="F:RNA helicase activity"/>
    <property type="evidence" value="ECO:0007669"/>
    <property type="project" value="UniProtKB-EC"/>
</dbReference>
<dbReference type="InterPro" id="IPR014001">
    <property type="entry name" value="Helicase_ATP-bd"/>
</dbReference>
<evidence type="ECO:0000259" key="9">
    <source>
        <dbReference type="PROSITE" id="PS51195"/>
    </source>
</evidence>
<gene>
    <name evidence="10" type="primary">106079116</name>
</gene>
<name>A0A2C9K2V6_BIOGL</name>
<evidence type="ECO:0000256" key="4">
    <source>
        <dbReference type="ARBA" id="ARBA00022806"/>
    </source>
</evidence>
<accession>A0A2C9K2V6</accession>
<keyword evidence="4" id="KW-0347">Helicase</keyword>
<reference evidence="10" key="1">
    <citation type="submission" date="2020-05" db="UniProtKB">
        <authorList>
            <consortium name="EnsemblMetazoa"/>
        </authorList>
    </citation>
    <scope>IDENTIFICATION</scope>
    <source>
        <strain evidence="10">BB02</strain>
    </source>
</reference>
<dbReference type="KEGG" id="bgt:106079116"/>
<dbReference type="InterPro" id="IPR027417">
    <property type="entry name" value="P-loop_NTPase"/>
</dbReference>
<dbReference type="PANTHER" id="PTHR47960">
    <property type="entry name" value="DEAD-BOX ATP-DEPENDENT RNA HELICASE 50"/>
    <property type="match status" value="1"/>
</dbReference>
<dbReference type="SMART" id="SM00487">
    <property type="entry name" value="DEXDc"/>
    <property type="match status" value="1"/>
</dbReference>
<dbReference type="VEuPathDB" id="VectorBase:BGLB012182"/>
<keyword evidence="3" id="KW-0378">Hydrolase</keyword>
<feature type="short sequence motif" description="Q motif" evidence="6">
    <location>
        <begin position="126"/>
        <end position="154"/>
    </location>
</feature>
<dbReference type="CDD" id="cd18787">
    <property type="entry name" value="SF2_C_DEAD"/>
    <property type="match status" value="1"/>
</dbReference>
<organism evidence="10 11">
    <name type="scientific">Biomphalaria glabrata</name>
    <name type="common">Bloodfluke planorb</name>
    <name type="synonym">Freshwater snail</name>
    <dbReference type="NCBI Taxonomy" id="6526"/>
    <lineage>
        <taxon>Eukaryota</taxon>
        <taxon>Metazoa</taxon>
        <taxon>Spiralia</taxon>
        <taxon>Lophotrochozoa</taxon>
        <taxon>Mollusca</taxon>
        <taxon>Gastropoda</taxon>
        <taxon>Heterobranchia</taxon>
        <taxon>Euthyneura</taxon>
        <taxon>Panpulmonata</taxon>
        <taxon>Hygrophila</taxon>
        <taxon>Lymnaeoidea</taxon>
        <taxon>Planorbidae</taxon>
        <taxon>Biomphalaria</taxon>
    </lineage>
</organism>
<evidence type="ECO:0000259" key="8">
    <source>
        <dbReference type="PROSITE" id="PS51194"/>
    </source>
</evidence>
<proteinExistence type="predicted"/>
<dbReference type="GO" id="GO:0003676">
    <property type="term" value="F:nucleic acid binding"/>
    <property type="evidence" value="ECO:0007669"/>
    <property type="project" value="InterPro"/>
</dbReference>
<evidence type="ECO:0000256" key="2">
    <source>
        <dbReference type="ARBA" id="ARBA00022741"/>
    </source>
</evidence>
<protein>
    <recommendedName>
        <fullName evidence="1">RNA helicase</fullName>
        <ecNumber evidence="1">3.6.4.13</ecNumber>
    </recommendedName>
</protein>
<evidence type="ECO:0000256" key="3">
    <source>
        <dbReference type="ARBA" id="ARBA00022801"/>
    </source>
</evidence>
<dbReference type="PROSITE" id="PS51192">
    <property type="entry name" value="HELICASE_ATP_BIND_1"/>
    <property type="match status" value="1"/>
</dbReference>
<dbReference type="Proteomes" id="UP000076420">
    <property type="component" value="Unassembled WGS sequence"/>
</dbReference>
<keyword evidence="5" id="KW-0067">ATP-binding</keyword>
<dbReference type="InterPro" id="IPR011545">
    <property type="entry name" value="DEAD/DEAH_box_helicase_dom"/>
</dbReference>
<dbReference type="EC" id="3.6.4.13" evidence="1"/>
<dbReference type="InterPro" id="IPR014014">
    <property type="entry name" value="RNA_helicase_DEAD_Q_motif"/>
</dbReference>
<feature type="domain" description="DEAD-box RNA helicase Q" evidence="9">
    <location>
        <begin position="126"/>
        <end position="154"/>
    </location>
</feature>
<dbReference type="GO" id="GO:0016787">
    <property type="term" value="F:hydrolase activity"/>
    <property type="evidence" value="ECO:0007669"/>
    <property type="project" value="UniProtKB-KW"/>
</dbReference>
<evidence type="ECO:0000313" key="10">
    <source>
        <dbReference type="EnsemblMetazoa" id="BGLB012182-PB"/>
    </source>
</evidence>
<dbReference type="VEuPathDB" id="VectorBase:BGLAX_044669"/>
<feature type="domain" description="Helicase C-terminal" evidence="8">
    <location>
        <begin position="376"/>
        <end position="540"/>
    </location>
</feature>
<dbReference type="PROSITE" id="PS51194">
    <property type="entry name" value="HELICASE_CTER"/>
    <property type="match status" value="1"/>
</dbReference>
<dbReference type="Pfam" id="PF00270">
    <property type="entry name" value="DEAD"/>
    <property type="match status" value="1"/>
</dbReference>
<evidence type="ECO:0000259" key="7">
    <source>
        <dbReference type="PROSITE" id="PS51192"/>
    </source>
</evidence>
<evidence type="ECO:0000313" key="11">
    <source>
        <dbReference type="Proteomes" id="UP000076420"/>
    </source>
</evidence>
<dbReference type="STRING" id="6526.A0A2C9K2V6"/>
<sequence length="545" mass="62190">MENLTRSMLLRSSSMRWFVNSCIYVHSEAFQDLPRITCPLKIQKKIQYARDKKLKESFLLNQQKKRRGPLIISCKRRQYNFYQGEAFNEFDTHKLVSCGWKTNKRLDDYFTILPYSNNPSISETSCSFQELGINEKLCEGLRQLGITSPTEIQQYAIPRLLRGSNAICTAETGSGKTLAYLLPAIEWIIRQKLYFKSNEGDESRYNNLNNPNTVIITPSRELTEQVMSVAESLKPYADFDPFLLGNSRKHNQTPMDMLISTPGSLMKQLKSKQISCLNLQHMIIDESDTLFDDSFISDIQKILQMFHVQVVENEDNNGLLGGTQIVLVSATMPDGVETILGDLMPLDAVAKISTQGLHRLQPHVKQKFVRINTQSKGQKLVEIVKSNIDKNEPTLIFVNNNKTCYYLDKMLNDNGISCLKLNGEMSSKERIGVFRKFKDGFLNVLVATDIASRGLDTVNVQHVINYDFPTFISDYIHRVGRVGRVGSTEGQVTSFVTHKWDVELVWKIEIAARKMRKLQDVNANIKMKLSELDTAKNDVFELNII</sequence>